<dbReference type="RefSeq" id="WP_289818158.1">
    <property type="nucleotide sequence ID" value="NZ_JAUEHU010000015.1"/>
</dbReference>
<evidence type="ECO:0000313" key="2">
    <source>
        <dbReference type="EMBL" id="MDN0088636.1"/>
    </source>
</evidence>
<evidence type="ECO:0008006" key="4">
    <source>
        <dbReference type="Google" id="ProtNLM"/>
    </source>
</evidence>
<sequence length="673" mass="74798">MNTAESLHKAAMFGDNSPCLIVLIERHLQDDTPLTIASLGGIAALTAQVNSLVLSPYLDVLAELAVGALPAEVAEIDSILLEGFAKCQTPTVVRSAIDIIMQHESLRKRVCTGLAVVLEIRVDAQNTDAESLTAAYALEGLLRFALASCIKKFIPLKALTSNRPDTNGLYAQHAAKLVGVAYTIWSEPDLKDTLKELRKIEDAEGEACFELALVTLSEALNAGSVEEIQKYLELASLYLRDARAVDENRADAVAYAAVVDIIQGFHTGAEIAFIDERAEVLSNAVRDRAMLLGNQYLPEWLIPRADRDIQWARLVRSVQQACQDLARPSWLRASAVIENLLLVFDADRSFQTLGGLGQLLRPNIEASFVRERGQLALLDELLEEPDWDQNHKKTALALRARIALLTTSDNSSGKQFPEGLYPKLQQVLRISQLPHDWSPEQLHHLETALNNRLISPRDFSNPVIQRLLTEITSKLEACQDYIGNVREHFNELLAQVFTFCKTRQDGGSKELRDRGSYLRNPDATEFDLQQDLWQWLAGNYRECEILDEVEGIGTGRADLFAAFGGHRFVLEMKRHHGHLDRAAAKKYCNQAATYQNTNVKLGFLGVLELSNRSGPPPSLEECIWHESVLPENSSIVRHLIVFRVPGNLNTPSSMSTKTIRSKKSTKSKKPSGE</sequence>
<proteinExistence type="predicted"/>
<evidence type="ECO:0000313" key="3">
    <source>
        <dbReference type="Proteomes" id="UP001167864"/>
    </source>
</evidence>
<feature type="region of interest" description="Disordered" evidence="1">
    <location>
        <begin position="651"/>
        <end position="673"/>
    </location>
</feature>
<reference evidence="2" key="1">
    <citation type="submission" date="2023-06" db="EMBL/GenBank/DDBJ databases">
        <authorList>
            <person name="Polev D.E."/>
            <person name="Saitova A.T."/>
            <person name="Bogumilchik E.A."/>
            <person name="Kokorina G.I."/>
            <person name="Voskresenskaia E.A."/>
        </authorList>
    </citation>
    <scope>NUCLEOTIDE SEQUENCE</scope>
    <source>
        <strain evidence="2">2145 StPb PI</strain>
    </source>
</reference>
<comment type="caution">
    <text evidence="2">The sequence shown here is derived from an EMBL/GenBank/DDBJ whole genome shotgun (WGS) entry which is preliminary data.</text>
</comment>
<feature type="compositionally biased region" description="Basic residues" evidence="1">
    <location>
        <begin position="659"/>
        <end position="673"/>
    </location>
</feature>
<protein>
    <recommendedName>
        <fullName evidence="4">Protein NO VEIN C-terminal domain-containing protein</fullName>
    </recommendedName>
</protein>
<dbReference type="Proteomes" id="UP001167864">
    <property type="component" value="Unassembled WGS sequence"/>
</dbReference>
<dbReference type="EMBL" id="JAUEHU010000015">
    <property type="protein sequence ID" value="MDN0088636.1"/>
    <property type="molecule type" value="Genomic_DNA"/>
</dbReference>
<dbReference type="AlphaFoldDB" id="A0AAW7KAE7"/>
<name>A0AAW7KAE7_9GAMM</name>
<accession>A0AAW7KAE7</accession>
<gene>
    <name evidence="2" type="ORF">QVN42_14805</name>
</gene>
<evidence type="ECO:0000256" key="1">
    <source>
        <dbReference type="SAM" id="MobiDB-lite"/>
    </source>
</evidence>
<organism evidence="2 3">
    <name type="scientific">Yersinia nurmii</name>
    <dbReference type="NCBI Taxonomy" id="685706"/>
    <lineage>
        <taxon>Bacteria</taxon>
        <taxon>Pseudomonadati</taxon>
        <taxon>Pseudomonadota</taxon>
        <taxon>Gammaproteobacteria</taxon>
        <taxon>Enterobacterales</taxon>
        <taxon>Yersiniaceae</taxon>
        <taxon>Yersinia</taxon>
    </lineage>
</organism>